<dbReference type="InterPro" id="IPR029068">
    <property type="entry name" value="Glyas_Bleomycin-R_OHBP_Dase"/>
</dbReference>
<dbReference type="RefSeq" id="WP_205259757.1">
    <property type="nucleotide sequence ID" value="NZ_JAERWK010000008.1"/>
</dbReference>
<feature type="domain" description="Glyoxalase-like" evidence="1">
    <location>
        <begin position="6"/>
        <end position="152"/>
    </location>
</feature>
<dbReference type="Pfam" id="PF18029">
    <property type="entry name" value="Glyoxalase_6"/>
    <property type="match status" value="1"/>
</dbReference>
<evidence type="ECO:0000259" key="1">
    <source>
        <dbReference type="Pfam" id="PF18029"/>
    </source>
</evidence>
<dbReference type="Proteomes" id="UP000663792">
    <property type="component" value="Unassembled WGS sequence"/>
</dbReference>
<evidence type="ECO:0000313" key="2">
    <source>
        <dbReference type="EMBL" id="MBM9466794.1"/>
    </source>
</evidence>
<dbReference type="AlphaFoldDB" id="A0A939C161"/>
<gene>
    <name evidence="2" type="ORF">JL106_05800</name>
</gene>
<dbReference type="SUPFAM" id="SSF54593">
    <property type="entry name" value="Glyoxalase/Bleomycin resistance protein/Dihydroxybiphenyl dioxygenase"/>
    <property type="match status" value="1"/>
</dbReference>
<reference evidence="2" key="1">
    <citation type="submission" date="2021-01" db="EMBL/GenBank/DDBJ databases">
        <title>YIM 132084 draft genome.</title>
        <authorList>
            <person name="An D."/>
        </authorList>
    </citation>
    <scope>NUCLEOTIDE SEQUENCE</scope>
    <source>
        <strain evidence="2">YIM 132084</strain>
    </source>
</reference>
<proteinExistence type="predicted"/>
<organism evidence="2 3">
    <name type="scientific">Nakamurella leprariae</name>
    <dbReference type="NCBI Taxonomy" id="2803911"/>
    <lineage>
        <taxon>Bacteria</taxon>
        <taxon>Bacillati</taxon>
        <taxon>Actinomycetota</taxon>
        <taxon>Actinomycetes</taxon>
        <taxon>Nakamurellales</taxon>
        <taxon>Nakamurellaceae</taxon>
        <taxon>Nakamurella</taxon>
    </lineage>
</organism>
<dbReference type="EMBL" id="JAERWK010000008">
    <property type="protein sequence ID" value="MBM9466794.1"/>
    <property type="molecule type" value="Genomic_DNA"/>
</dbReference>
<dbReference type="PANTHER" id="PTHR35908">
    <property type="entry name" value="HYPOTHETICAL FUSION PROTEIN"/>
    <property type="match status" value="1"/>
</dbReference>
<protein>
    <submittedName>
        <fullName evidence="2">VOC family protein</fullName>
    </submittedName>
</protein>
<dbReference type="Gene3D" id="3.10.180.10">
    <property type="entry name" value="2,3-Dihydroxybiphenyl 1,2-Dioxygenase, domain 1"/>
    <property type="match status" value="1"/>
</dbReference>
<dbReference type="PANTHER" id="PTHR35908:SF1">
    <property type="entry name" value="CONSERVED PROTEIN"/>
    <property type="match status" value="1"/>
</dbReference>
<accession>A0A939C161</accession>
<dbReference type="InterPro" id="IPR041581">
    <property type="entry name" value="Glyoxalase_6"/>
</dbReference>
<evidence type="ECO:0000313" key="3">
    <source>
        <dbReference type="Proteomes" id="UP000663792"/>
    </source>
</evidence>
<comment type="caution">
    <text evidence="2">The sequence shown here is derived from an EMBL/GenBank/DDBJ whole genome shotgun (WGS) entry which is preliminary data.</text>
</comment>
<name>A0A939C161_9ACTN</name>
<keyword evidence="3" id="KW-1185">Reference proteome</keyword>
<sequence length="153" mass="16848">MAVPVQITFDANAPGALSGFWALALGYRLDDPPPGFDSWPDALRAMDVPEEHWDDASAIVDPDGRGPRIFFQKVPEGKTVKNRVHLDVNAGRLGAPDDTEDPDRRKQVEWVAVQAHVEALVAAGATRVQERTGQFGEHFWVMADPEGNEFCVQ</sequence>